<gene>
    <name evidence="3" type="ORF">UFOPK2423_00457</name>
</gene>
<dbReference type="InterPro" id="IPR007419">
    <property type="entry name" value="BFD-like_2Fe2S-bd_dom"/>
</dbReference>
<organism evidence="3">
    <name type="scientific">freshwater metagenome</name>
    <dbReference type="NCBI Taxonomy" id="449393"/>
    <lineage>
        <taxon>unclassified sequences</taxon>
        <taxon>metagenomes</taxon>
        <taxon>ecological metagenomes</taxon>
    </lineage>
</organism>
<evidence type="ECO:0000313" key="3">
    <source>
        <dbReference type="EMBL" id="CAB4689272.1"/>
    </source>
</evidence>
<feature type="domain" description="FAD dependent oxidoreductase" evidence="1">
    <location>
        <begin position="13"/>
        <end position="362"/>
    </location>
</feature>
<dbReference type="AlphaFoldDB" id="A0A6J6NTG8"/>
<dbReference type="Pfam" id="PF04324">
    <property type="entry name" value="Fer2_BFD"/>
    <property type="match status" value="1"/>
</dbReference>
<dbReference type="CDD" id="cd19946">
    <property type="entry name" value="GlpA-like_Fer2_BFD-like"/>
    <property type="match status" value="1"/>
</dbReference>
<dbReference type="SUPFAM" id="SSF54373">
    <property type="entry name" value="FAD-linked reductases, C-terminal domain"/>
    <property type="match status" value="1"/>
</dbReference>
<dbReference type="Pfam" id="PF01266">
    <property type="entry name" value="DAO"/>
    <property type="match status" value="1"/>
</dbReference>
<dbReference type="Gene3D" id="3.30.9.10">
    <property type="entry name" value="D-Amino Acid Oxidase, subunit A, domain 2"/>
    <property type="match status" value="1"/>
</dbReference>
<dbReference type="PANTHER" id="PTHR42720:SF1">
    <property type="entry name" value="GLYCEROL 3-PHOSPHATE OXIDASE"/>
    <property type="match status" value="1"/>
</dbReference>
<feature type="domain" description="BFD-like [2Fe-2S]-binding" evidence="2">
    <location>
        <begin position="407"/>
        <end position="460"/>
    </location>
</feature>
<dbReference type="InterPro" id="IPR006076">
    <property type="entry name" value="FAD-dep_OxRdtase"/>
</dbReference>
<evidence type="ECO:0000259" key="1">
    <source>
        <dbReference type="Pfam" id="PF01266"/>
    </source>
</evidence>
<dbReference type="InterPro" id="IPR036188">
    <property type="entry name" value="FAD/NAD-bd_sf"/>
</dbReference>
<proteinExistence type="predicted"/>
<protein>
    <submittedName>
        <fullName evidence="3">Unannotated protein</fullName>
    </submittedName>
</protein>
<dbReference type="Gene3D" id="1.10.10.1100">
    <property type="entry name" value="BFD-like [2Fe-2S]-binding domain"/>
    <property type="match status" value="1"/>
</dbReference>
<reference evidence="3" key="1">
    <citation type="submission" date="2020-05" db="EMBL/GenBank/DDBJ databases">
        <authorList>
            <person name="Chiriac C."/>
            <person name="Salcher M."/>
            <person name="Ghai R."/>
            <person name="Kavagutti S V."/>
        </authorList>
    </citation>
    <scope>NUCLEOTIDE SEQUENCE</scope>
</reference>
<accession>A0A6J6NTG8</accession>
<dbReference type="InterPro" id="IPR052745">
    <property type="entry name" value="G3P_Oxidase/Oxidoreductase"/>
</dbReference>
<name>A0A6J6NTG8_9ZZZZ</name>
<evidence type="ECO:0000259" key="2">
    <source>
        <dbReference type="Pfam" id="PF04324"/>
    </source>
</evidence>
<sequence length="466" mass="49811">MAKRVAPHVRTFDVAIIGAGVVGAAIARELAHFELSILLIDAKSDVGAGTSKANTAILHTGFDMVPGSLESRLVSRGYALLRDYAREVGISFESCGALLVAWNDEELANLSKIQEKAIANGYHETYLVGVDALYAKEPHLGSGALGALAVPGEWIIDPWSTTLAYATQAKSAGAILQLNTRVERISQSAHLHTLHTNQGEFEARYLVNAAGLYSDVIDAEFGFEDFVVTPRRGELMVFDKLARSLVSHILLPVPSSMGKGVLVSPTVFGNVMLGPTAENLSDKRATESSITGLAFLQEKGRKIMPALLDEEITAIYAGLRAATEHPDFQISLHAPQRYVTVGGIRSTGLTASMAIAEHVRDLLTTSGLDLGQQGDLPAIHIPALGESGVRPYLNDELIAATPSYGEIVCHCERVTRGEIDAAMISPIPPRDQAALGRRTRATLGRCQGFYCHAEVRALLENAGGAL</sequence>
<dbReference type="SUPFAM" id="SSF51905">
    <property type="entry name" value="FAD/NAD(P)-binding domain"/>
    <property type="match status" value="1"/>
</dbReference>
<dbReference type="PANTHER" id="PTHR42720">
    <property type="entry name" value="GLYCEROL-3-PHOSPHATE DEHYDROGENASE"/>
    <property type="match status" value="1"/>
</dbReference>
<dbReference type="InterPro" id="IPR041854">
    <property type="entry name" value="BFD-like_2Fe2S-bd_dom_sf"/>
</dbReference>
<dbReference type="Gene3D" id="3.50.50.60">
    <property type="entry name" value="FAD/NAD(P)-binding domain"/>
    <property type="match status" value="1"/>
</dbReference>
<dbReference type="EMBL" id="CAEZXN010000006">
    <property type="protein sequence ID" value="CAB4689272.1"/>
    <property type="molecule type" value="Genomic_DNA"/>
</dbReference>